<organism evidence="2 3">
    <name type="scientific">Streptacidiphilus jiangxiensis</name>
    <dbReference type="NCBI Taxonomy" id="235985"/>
    <lineage>
        <taxon>Bacteria</taxon>
        <taxon>Bacillati</taxon>
        <taxon>Actinomycetota</taxon>
        <taxon>Actinomycetes</taxon>
        <taxon>Kitasatosporales</taxon>
        <taxon>Streptomycetaceae</taxon>
        <taxon>Streptacidiphilus</taxon>
    </lineage>
</organism>
<gene>
    <name evidence="2" type="ORF">SAMN05414137_105360</name>
</gene>
<keyword evidence="1" id="KW-1133">Transmembrane helix</keyword>
<dbReference type="EMBL" id="FOAZ01000005">
    <property type="protein sequence ID" value="SEL09986.1"/>
    <property type="molecule type" value="Genomic_DNA"/>
</dbReference>
<evidence type="ECO:0000313" key="3">
    <source>
        <dbReference type="Proteomes" id="UP000183015"/>
    </source>
</evidence>
<keyword evidence="3" id="KW-1185">Reference proteome</keyword>
<feature type="transmembrane region" description="Helical" evidence="1">
    <location>
        <begin position="6"/>
        <end position="30"/>
    </location>
</feature>
<sequence>MNSSDIWNIVLGVASSAVSAVAAWLLQALLRRRRINRERAFFGLPAGSEALLVVPRKAGSTDNDRIIAQLDAYALMELAALVYECGAQYTVQPAHQIRQGIGDRAEFCIAGPSTNERTAAHLKLKFPGFEFPVHPVEQDVRRIEFVVGSETYAWQRGVADYVLLARISVGAQGRPTFLVCGQTAVSNLAAVRHLRRSYRELSHKHGTDSTFALLYKVLQPDNYGPDVIEFVADVTQQAQQAPKAPVPAPAG</sequence>
<keyword evidence="1" id="KW-0472">Membrane</keyword>
<dbReference type="AlphaFoldDB" id="A0A1H7MFA7"/>
<reference evidence="3" key="1">
    <citation type="submission" date="2016-10" db="EMBL/GenBank/DDBJ databases">
        <authorList>
            <person name="Varghese N."/>
        </authorList>
    </citation>
    <scope>NUCLEOTIDE SEQUENCE [LARGE SCALE GENOMIC DNA]</scope>
    <source>
        <strain evidence="3">DSM 45096 / BCRC 16803 / CGMCC 4.1857 / CIP 109030 / JCM 12277 / KCTC 19219 / NBRC 100920 / 33214</strain>
    </source>
</reference>
<dbReference type="eggNOG" id="ENOG5033RJG">
    <property type="taxonomic scope" value="Bacteria"/>
</dbReference>
<dbReference type="RefSeq" id="WP_042459284.1">
    <property type="nucleotide sequence ID" value="NZ_BBPN01000058.1"/>
</dbReference>
<accession>A0A1H7MFA7</accession>
<dbReference type="Proteomes" id="UP000183015">
    <property type="component" value="Unassembled WGS sequence"/>
</dbReference>
<protein>
    <recommendedName>
        <fullName evidence="4">Secreted protein</fullName>
    </recommendedName>
</protein>
<keyword evidence="1" id="KW-0812">Transmembrane</keyword>
<proteinExistence type="predicted"/>
<evidence type="ECO:0008006" key="4">
    <source>
        <dbReference type="Google" id="ProtNLM"/>
    </source>
</evidence>
<dbReference type="STRING" id="235985.SAMN05414137_105360"/>
<evidence type="ECO:0000256" key="1">
    <source>
        <dbReference type="SAM" id="Phobius"/>
    </source>
</evidence>
<evidence type="ECO:0000313" key="2">
    <source>
        <dbReference type="EMBL" id="SEL09986.1"/>
    </source>
</evidence>
<dbReference type="OrthoDB" id="3208544at2"/>
<name>A0A1H7MFA7_STRJI</name>